<sequence length="284" mass="32432">MCSKHQFNPMSSVNPVLYAETPVYKCVTFTVFRALPLELRNMVWELALPEGRILEMKYFPGEFSRDAAIKQAHGSVANISRACSEARTIVMKRYQKTHVEHVGHTGTARHLNPQYLVDYATDIHYFPHTTLEVPLTLITPDEIENWGKIKKIALAISSSAYGSAYMTADEFAPENFGILRSLEEIIFVADEERFFAGMKQIDSELVNKDFDDIEFAGVDTARRTPLVRLDLEVEAKRDPVYLCLIEDQIRELKGMLGEKNVSQAYEGIKVSLEVWRRPCDEFDD</sequence>
<name>A0A218Z251_9HELO</name>
<gene>
    <name evidence="2" type="ORF">B2J93_3426</name>
</gene>
<dbReference type="AlphaFoldDB" id="A0A218Z251"/>
<dbReference type="InterPro" id="IPR045518">
    <property type="entry name" value="2EXR"/>
</dbReference>
<dbReference type="EMBL" id="MZNU01000259">
    <property type="protein sequence ID" value="OWP01764.1"/>
    <property type="molecule type" value="Genomic_DNA"/>
</dbReference>
<dbReference type="Proteomes" id="UP000242519">
    <property type="component" value="Unassembled WGS sequence"/>
</dbReference>
<dbReference type="Pfam" id="PF20150">
    <property type="entry name" value="2EXR"/>
    <property type="match status" value="1"/>
</dbReference>
<dbReference type="InParanoid" id="A0A218Z251"/>
<dbReference type="PANTHER" id="PTHR35910">
    <property type="entry name" value="2EXR DOMAIN-CONTAINING PROTEIN"/>
    <property type="match status" value="1"/>
</dbReference>
<dbReference type="OrthoDB" id="3438804at2759"/>
<protein>
    <recommendedName>
        <fullName evidence="1">2EXR domain-containing protein</fullName>
    </recommendedName>
</protein>
<evidence type="ECO:0000313" key="3">
    <source>
        <dbReference type="Proteomes" id="UP000242519"/>
    </source>
</evidence>
<feature type="domain" description="2EXR" evidence="1">
    <location>
        <begin position="29"/>
        <end position="121"/>
    </location>
</feature>
<evidence type="ECO:0000259" key="1">
    <source>
        <dbReference type="Pfam" id="PF20150"/>
    </source>
</evidence>
<evidence type="ECO:0000313" key="2">
    <source>
        <dbReference type="EMBL" id="OWP01764.1"/>
    </source>
</evidence>
<organism evidence="2 3">
    <name type="scientific">Diplocarpon coronariae</name>
    <dbReference type="NCBI Taxonomy" id="2795749"/>
    <lineage>
        <taxon>Eukaryota</taxon>
        <taxon>Fungi</taxon>
        <taxon>Dikarya</taxon>
        <taxon>Ascomycota</taxon>
        <taxon>Pezizomycotina</taxon>
        <taxon>Leotiomycetes</taxon>
        <taxon>Helotiales</taxon>
        <taxon>Drepanopezizaceae</taxon>
        <taxon>Diplocarpon</taxon>
    </lineage>
</organism>
<proteinExistence type="predicted"/>
<dbReference type="PANTHER" id="PTHR35910:SF6">
    <property type="entry name" value="2EXR DOMAIN-CONTAINING PROTEIN"/>
    <property type="match status" value="1"/>
</dbReference>
<comment type="caution">
    <text evidence="2">The sequence shown here is derived from an EMBL/GenBank/DDBJ whole genome shotgun (WGS) entry which is preliminary data.</text>
</comment>
<keyword evidence="3" id="KW-1185">Reference proteome</keyword>
<accession>A0A218Z251</accession>
<reference evidence="2 3" key="1">
    <citation type="submission" date="2017-04" db="EMBL/GenBank/DDBJ databases">
        <title>Draft genome sequence of Marssonina coronaria NL1: causal agent of apple blotch.</title>
        <authorList>
            <person name="Cheng Q."/>
        </authorList>
    </citation>
    <scope>NUCLEOTIDE SEQUENCE [LARGE SCALE GENOMIC DNA]</scope>
    <source>
        <strain evidence="2 3">NL1</strain>
    </source>
</reference>